<accession>A0A0U5GT54</accession>
<organism evidence="1 2">
    <name type="scientific">Aspergillus calidoustus</name>
    <dbReference type="NCBI Taxonomy" id="454130"/>
    <lineage>
        <taxon>Eukaryota</taxon>
        <taxon>Fungi</taxon>
        <taxon>Dikarya</taxon>
        <taxon>Ascomycota</taxon>
        <taxon>Pezizomycotina</taxon>
        <taxon>Eurotiomycetes</taxon>
        <taxon>Eurotiomycetidae</taxon>
        <taxon>Eurotiales</taxon>
        <taxon>Aspergillaceae</taxon>
        <taxon>Aspergillus</taxon>
        <taxon>Aspergillus subgen. Nidulantes</taxon>
    </lineage>
</organism>
<dbReference type="STRING" id="454130.A0A0U5GT54"/>
<dbReference type="PANTHER" id="PTHR33993">
    <property type="entry name" value="GLYOXALASE-RELATED"/>
    <property type="match status" value="1"/>
</dbReference>
<dbReference type="Gene3D" id="3.10.180.10">
    <property type="entry name" value="2,3-Dihydroxybiphenyl 1,2-Dioxygenase, domain 1"/>
    <property type="match status" value="1"/>
</dbReference>
<dbReference type="InterPro" id="IPR052164">
    <property type="entry name" value="Anthracycline_SecMetBiosynth"/>
</dbReference>
<proteinExistence type="predicted"/>
<dbReference type="Proteomes" id="UP000054771">
    <property type="component" value="Unassembled WGS sequence"/>
</dbReference>
<reference evidence="2" key="1">
    <citation type="journal article" date="2016" name="Genome Announc.">
        <title>Draft genome sequences of fungus Aspergillus calidoustus.</title>
        <authorList>
            <person name="Horn F."/>
            <person name="Linde J."/>
            <person name="Mattern D.J."/>
            <person name="Walther G."/>
            <person name="Guthke R."/>
            <person name="Scherlach K."/>
            <person name="Martin K."/>
            <person name="Brakhage A.A."/>
            <person name="Petzke L."/>
            <person name="Valiante V."/>
        </authorList>
    </citation>
    <scope>NUCLEOTIDE SEQUENCE [LARGE SCALE GENOMIC DNA]</scope>
    <source>
        <strain evidence="2">SF006504</strain>
    </source>
</reference>
<dbReference type="OMA" id="YRFFEDT"/>
<evidence type="ECO:0000313" key="2">
    <source>
        <dbReference type="Proteomes" id="UP000054771"/>
    </source>
</evidence>
<name>A0A0U5GT54_ASPCI</name>
<protein>
    <recommendedName>
        <fullName evidence="3">VOC domain-containing protein</fullName>
    </recommendedName>
</protein>
<dbReference type="OrthoDB" id="447346at2759"/>
<evidence type="ECO:0008006" key="3">
    <source>
        <dbReference type="Google" id="ProtNLM"/>
    </source>
</evidence>
<gene>
    <name evidence="1" type="ORF">ASPCAL08388</name>
</gene>
<dbReference type="EMBL" id="CDMC01000006">
    <property type="protein sequence ID" value="CEN61739.1"/>
    <property type="molecule type" value="Genomic_DNA"/>
</dbReference>
<dbReference type="AlphaFoldDB" id="A0A0U5GT54"/>
<dbReference type="SUPFAM" id="SSF54593">
    <property type="entry name" value="Glyoxalase/Bleomycin resistance protein/Dihydroxybiphenyl dioxygenase"/>
    <property type="match status" value="1"/>
</dbReference>
<dbReference type="CDD" id="cd07247">
    <property type="entry name" value="SgaA_N_like"/>
    <property type="match status" value="1"/>
</dbReference>
<dbReference type="InterPro" id="IPR029068">
    <property type="entry name" value="Glyas_Bleomycin-R_OHBP_Dase"/>
</dbReference>
<keyword evidence="2" id="KW-1185">Reference proteome</keyword>
<evidence type="ECO:0000313" key="1">
    <source>
        <dbReference type="EMBL" id="CEN61739.1"/>
    </source>
</evidence>
<sequence length="155" mass="17176">MASSAGDSSTAEWQVPLNGSPCWIEIPGRDLEKQKAFYAAIFPLWDWRAANPETDDDDTVRRYSFADHNGLSGGIVKVSDNSPCTAQLPGSGMTVYYMVDSLDETKQRVQENGGMTVIDRTAEGAFGWYMNFHDPEGNRFACYEIQHGQKGRGDP</sequence>